<feature type="compositionally biased region" description="Acidic residues" evidence="1">
    <location>
        <begin position="435"/>
        <end position="475"/>
    </location>
</feature>
<organism evidence="2 3">
    <name type="scientific">Seminavis robusta</name>
    <dbReference type="NCBI Taxonomy" id="568900"/>
    <lineage>
        <taxon>Eukaryota</taxon>
        <taxon>Sar</taxon>
        <taxon>Stramenopiles</taxon>
        <taxon>Ochrophyta</taxon>
        <taxon>Bacillariophyta</taxon>
        <taxon>Bacillariophyceae</taxon>
        <taxon>Bacillariophycidae</taxon>
        <taxon>Naviculales</taxon>
        <taxon>Naviculaceae</taxon>
        <taxon>Seminavis</taxon>
    </lineage>
</organism>
<name>A0A9N8H5C5_9STRA</name>
<feature type="compositionally biased region" description="Basic and acidic residues" evidence="1">
    <location>
        <begin position="416"/>
        <end position="429"/>
    </location>
</feature>
<feature type="region of interest" description="Disordered" evidence="1">
    <location>
        <begin position="416"/>
        <end position="475"/>
    </location>
</feature>
<evidence type="ECO:0000313" key="3">
    <source>
        <dbReference type="Proteomes" id="UP001153069"/>
    </source>
</evidence>
<evidence type="ECO:0000313" key="2">
    <source>
        <dbReference type="EMBL" id="CAB9500397.1"/>
    </source>
</evidence>
<proteinExistence type="predicted"/>
<dbReference type="Proteomes" id="UP001153069">
    <property type="component" value="Unassembled WGS sequence"/>
</dbReference>
<sequence length="475" mass="54965">MMMATVLLRRAAWQASCCRSPSSSTFVQSGIRSLSSTDAATKDETTDSKKQSFVTSDIEPQVFDHAKTDPLHRPKYRSRARIISKYDYAKQPSVTFEDQYDNFADARVVMSWMDHNTKQRLYENYLNWMVNAQEKFGKTSHEYVCRVLAQKFRITPHRAAAIIQLQHNEEQRKIQNPDLPLCEEEAQRMDEMIKYTIQQAYQSTGETPPETFLEAPDPEGGMESYKTMIAEDLMDVDQLIRDANVREQEQARIIINDHVYVEDVDEHTIGIRVSKETNRILAQQEKLKQQAAPEPLPSPTASVGEARPRWQYVAQLVDTRELHPRSLKNRNKSWMKHKKAPQKPYGKKHRMGFLNNHTDNVVIEHNGDLRVANMEEVKKMPWKPLRNDQEFTYAGVKKAWLDRTIRGKTSAWGKKAFDPKEEEITKKEAAASQDAEVEDMDDEKEVSADELDAEEEKEPQEEEAKETDDKNDDNK</sequence>
<gene>
    <name evidence="2" type="ORF">SEMRO_83_G044200.1</name>
</gene>
<dbReference type="AlphaFoldDB" id="A0A9N8H5C5"/>
<accession>A0A9N8H5C5</accession>
<evidence type="ECO:0000256" key="1">
    <source>
        <dbReference type="SAM" id="MobiDB-lite"/>
    </source>
</evidence>
<keyword evidence="3" id="KW-1185">Reference proteome</keyword>
<protein>
    <submittedName>
        <fullName evidence="2">Uncharacterized protein</fullName>
    </submittedName>
</protein>
<dbReference type="EMBL" id="CAICTM010000082">
    <property type="protein sequence ID" value="CAB9500397.1"/>
    <property type="molecule type" value="Genomic_DNA"/>
</dbReference>
<reference evidence="2" key="1">
    <citation type="submission" date="2020-06" db="EMBL/GenBank/DDBJ databases">
        <authorList>
            <consortium name="Plant Systems Biology data submission"/>
        </authorList>
    </citation>
    <scope>NUCLEOTIDE SEQUENCE</scope>
    <source>
        <strain evidence="2">D6</strain>
    </source>
</reference>
<comment type="caution">
    <text evidence="2">The sequence shown here is derived from an EMBL/GenBank/DDBJ whole genome shotgun (WGS) entry which is preliminary data.</text>
</comment>
<dbReference type="OrthoDB" id="44194at2759"/>